<name>A0ABR4PAU5_9HELO</name>
<dbReference type="SUPFAM" id="SSF51735">
    <property type="entry name" value="NAD(P)-binding Rossmann-fold domains"/>
    <property type="match status" value="1"/>
</dbReference>
<sequence length="341" mass="37285">MAPKVFLTGATGYIGGDALYILQKTHPEWSYSLLVRSKEKLDTLAKAYPDMRILLGDLDEIDLLRDEAARADIVIHAADADHEAAAKAIAEGLARHSEDNPGYWIHVSGTGILTTEDFVAERYGEASDKVFDDWENVDELTSLPDNAFHRNVDKVVLAIGERNTKTVKTAIVCPPTIYGAGRGAISRRSMQVPDLAKAMFMAGKAPVLGNGKTLWNNVHVTDLSNIFLSLAEAAAAGTEDPQIWGAKGYFLAENGEHIWGDVAELLAREAAARGYLSAAETKKMSKDEILDLVGFVSLTWGLNSRGTSKRARKVLGWNPTGKTLEEEIPALVELEWKHFKP</sequence>
<gene>
    <name evidence="1" type="ORF">PVAG01_08943</name>
</gene>
<reference evidence="1 2" key="1">
    <citation type="submission" date="2024-06" db="EMBL/GenBank/DDBJ databases">
        <title>Complete genome of Phlyctema vagabunda strain 19-DSS-EL-015.</title>
        <authorList>
            <person name="Fiorenzani C."/>
        </authorList>
    </citation>
    <scope>NUCLEOTIDE SEQUENCE [LARGE SCALE GENOMIC DNA]</scope>
    <source>
        <strain evidence="1 2">19-DSS-EL-015</strain>
    </source>
</reference>
<evidence type="ECO:0000313" key="2">
    <source>
        <dbReference type="Proteomes" id="UP001629113"/>
    </source>
</evidence>
<accession>A0ABR4PAU5</accession>
<evidence type="ECO:0000313" key="1">
    <source>
        <dbReference type="EMBL" id="KAL3420444.1"/>
    </source>
</evidence>
<dbReference type="Proteomes" id="UP001629113">
    <property type="component" value="Unassembled WGS sequence"/>
</dbReference>
<comment type="caution">
    <text evidence="1">The sequence shown here is derived from an EMBL/GenBank/DDBJ whole genome shotgun (WGS) entry which is preliminary data.</text>
</comment>
<organism evidence="1 2">
    <name type="scientific">Phlyctema vagabunda</name>
    <dbReference type="NCBI Taxonomy" id="108571"/>
    <lineage>
        <taxon>Eukaryota</taxon>
        <taxon>Fungi</taxon>
        <taxon>Dikarya</taxon>
        <taxon>Ascomycota</taxon>
        <taxon>Pezizomycotina</taxon>
        <taxon>Leotiomycetes</taxon>
        <taxon>Helotiales</taxon>
        <taxon>Dermateaceae</taxon>
        <taxon>Phlyctema</taxon>
    </lineage>
</organism>
<keyword evidence="2" id="KW-1185">Reference proteome</keyword>
<dbReference type="InterPro" id="IPR051783">
    <property type="entry name" value="NAD(P)-dependent_oxidoreduct"/>
</dbReference>
<dbReference type="PANTHER" id="PTHR48079">
    <property type="entry name" value="PROTEIN YEEZ"/>
    <property type="match status" value="1"/>
</dbReference>
<evidence type="ECO:0008006" key="3">
    <source>
        <dbReference type="Google" id="ProtNLM"/>
    </source>
</evidence>
<protein>
    <recommendedName>
        <fullName evidence="3">NAD(P)-binding domain-containing protein</fullName>
    </recommendedName>
</protein>
<dbReference type="EMBL" id="JBFCZG010000007">
    <property type="protein sequence ID" value="KAL3420444.1"/>
    <property type="molecule type" value="Genomic_DNA"/>
</dbReference>
<dbReference type="InterPro" id="IPR036291">
    <property type="entry name" value="NAD(P)-bd_dom_sf"/>
</dbReference>
<dbReference type="Gene3D" id="3.40.50.720">
    <property type="entry name" value="NAD(P)-binding Rossmann-like Domain"/>
    <property type="match status" value="1"/>
</dbReference>
<proteinExistence type="predicted"/>
<dbReference type="PANTHER" id="PTHR48079:SF6">
    <property type="entry name" value="NAD(P)-BINDING DOMAIN-CONTAINING PROTEIN-RELATED"/>
    <property type="match status" value="1"/>
</dbReference>